<comment type="caution">
    <text evidence="5">The sequence shown here is derived from an EMBL/GenBank/DDBJ whole genome shotgun (WGS) entry which is preliminary data.</text>
</comment>
<dbReference type="InterPro" id="IPR027417">
    <property type="entry name" value="P-loop_NTPase"/>
</dbReference>
<feature type="domain" description="DNA mismatch repair proteins mutS family" evidence="4">
    <location>
        <begin position="256"/>
        <end position="445"/>
    </location>
</feature>
<dbReference type="EMBL" id="BMDO01000006">
    <property type="protein sequence ID" value="GGI51098.1"/>
    <property type="molecule type" value="Genomic_DNA"/>
</dbReference>
<organism evidence="5 6">
    <name type="scientific">Mucilaginibacter galii</name>
    <dbReference type="NCBI Taxonomy" id="2005073"/>
    <lineage>
        <taxon>Bacteria</taxon>
        <taxon>Pseudomonadati</taxon>
        <taxon>Bacteroidota</taxon>
        <taxon>Sphingobacteriia</taxon>
        <taxon>Sphingobacteriales</taxon>
        <taxon>Sphingobacteriaceae</taxon>
        <taxon>Mucilaginibacter</taxon>
    </lineage>
</organism>
<evidence type="ECO:0000256" key="1">
    <source>
        <dbReference type="ARBA" id="ARBA00022741"/>
    </source>
</evidence>
<reference evidence="5" key="1">
    <citation type="journal article" date="2014" name="Int. J. Syst. Evol. Microbiol.">
        <title>Complete genome sequence of Corynebacterium casei LMG S-19264T (=DSM 44701T), isolated from a smear-ripened cheese.</title>
        <authorList>
            <consortium name="US DOE Joint Genome Institute (JGI-PGF)"/>
            <person name="Walter F."/>
            <person name="Albersmeier A."/>
            <person name="Kalinowski J."/>
            <person name="Ruckert C."/>
        </authorList>
    </citation>
    <scope>NUCLEOTIDE SEQUENCE</scope>
    <source>
        <strain evidence="5">CCM 8711</strain>
    </source>
</reference>
<keyword evidence="3" id="KW-0238">DNA-binding</keyword>
<evidence type="ECO:0000256" key="2">
    <source>
        <dbReference type="ARBA" id="ARBA00022840"/>
    </source>
</evidence>
<dbReference type="InterPro" id="IPR045076">
    <property type="entry name" value="MutS"/>
</dbReference>
<dbReference type="GO" id="GO:0005829">
    <property type="term" value="C:cytosol"/>
    <property type="evidence" value="ECO:0007669"/>
    <property type="project" value="TreeGrafter"/>
</dbReference>
<evidence type="ECO:0000313" key="5">
    <source>
        <dbReference type="EMBL" id="GGI51098.1"/>
    </source>
</evidence>
<dbReference type="GO" id="GO:0005524">
    <property type="term" value="F:ATP binding"/>
    <property type="evidence" value="ECO:0007669"/>
    <property type="project" value="UniProtKB-KW"/>
</dbReference>
<dbReference type="PANTHER" id="PTHR11361">
    <property type="entry name" value="DNA MISMATCH REPAIR PROTEIN MUTS FAMILY MEMBER"/>
    <property type="match status" value="1"/>
</dbReference>
<evidence type="ECO:0000313" key="6">
    <source>
        <dbReference type="Proteomes" id="UP000662074"/>
    </source>
</evidence>
<keyword evidence="6" id="KW-1185">Reference proteome</keyword>
<dbReference type="PANTHER" id="PTHR11361:SF99">
    <property type="entry name" value="DNA MISMATCH REPAIR PROTEIN"/>
    <property type="match status" value="1"/>
</dbReference>
<dbReference type="GO" id="GO:0030983">
    <property type="term" value="F:mismatched DNA binding"/>
    <property type="evidence" value="ECO:0007669"/>
    <property type="project" value="InterPro"/>
</dbReference>
<evidence type="ECO:0000256" key="3">
    <source>
        <dbReference type="ARBA" id="ARBA00023125"/>
    </source>
</evidence>
<dbReference type="Proteomes" id="UP000662074">
    <property type="component" value="Unassembled WGS sequence"/>
</dbReference>
<dbReference type="GO" id="GO:0140664">
    <property type="term" value="F:ATP-dependent DNA damage sensor activity"/>
    <property type="evidence" value="ECO:0007669"/>
    <property type="project" value="InterPro"/>
</dbReference>
<protein>
    <recommendedName>
        <fullName evidence="4">DNA mismatch repair proteins mutS family domain-containing protein</fullName>
    </recommendedName>
</protein>
<dbReference type="InterPro" id="IPR036187">
    <property type="entry name" value="DNA_mismatch_repair_MutS_sf"/>
</dbReference>
<dbReference type="RefSeq" id="WP_188416859.1">
    <property type="nucleotide sequence ID" value="NZ_BMDO01000006.1"/>
</dbReference>
<sequence>MSFFADKQTLNDLNIPGRHKNNSISRLFDEVITAGGRKLMDEMFQYPLTDYDAINKRSSIFKYFTGNNIQFPFTQAEFGIMENYLASGSNSNRLAVGIGVISKKVMQIAAQDTAYQLLNDDVCQTIALLNRFSAFAATLPVEESQYKQQIENVKTIFNNKDLIWLKQETGIANLTLLKIVKYDHLLRTRLHEQMNQLLELLFQLDVYIAVANVASRMGFCYATALPKHSNTLSVSRLFHPTVRNAIGNSLSMDESRNVIFLTGANMAGKSTLMKAFGISLYLAHMGFPVAADEMTFSVKDGLFSSINVSDNLEMGYSHFYAEVMRVKTVAEQVAADKDLIVIFDELFKGTNVKDAYDATLSITEAFSNNRNCFFIISTHIVEVGEALRERCQNFRFTYLPTVMEGSVPRYTYRLTEGITADRHGMMIIENEGILEIIRGTTSETK</sequence>
<dbReference type="Gene3D" id="3.40.50.300">
    <property type="entry name" value="P-loop containing nucleotide triphosphate hydrolases"/>
    <property type="match status" value="1"/>
</dbReference>
<keyword evidence="1" id="KW-0547">Nucleotide-binding</keyword>
<dbReference type="GO" id="GO:0006298">
    <property type="term" value="P:mismatch repair"/>
    <property type="evidence" value="ECO:0007669"/>
    <property type="project" value="InterPro"/>
</dbReference>
<proteinExistence type="predicted"/>
<dbReference type="InterPro" id="IPR000432">
    <property type="entry name" value="DNA_mismatch_repair_MutS_C"/>
</dbReference>
<accession>A0A917J8R8</accession>
<dbReference type="SMART" id="SM00534">
    <property type="entry name" value="MUTSac"/>
    <property type="match status" value="1"/>
</dbReference>
<dbReference type="SUPFAM" id="SSF48334">
    <property type="entry name" value="DNA repair protein MutS, domain III"/>
    <property type="match status" value="1"/>
</dbReference>
<gene>
    <name evidence="5" type="ORF">GCM10011425_23100</name>
</gene>
<dbReference type="AlphaFoldDB" id="A0A917J8R8"/>
<keyword evidence="2" id="KW-0067">ATP-binding</keyword>
<dbReference type="Gene3D" id="1.10.1420.10">
    <property type="match status" value="1"/>
</dbReference>
<reference evidence="5" key="2">
    <citation type="submission" date="2020-09" db="EMBL/GenBank/DDBJ databases">
        <authorList>
            <person name="Sun Q."/>
            <person name="Sedlacek I."/>
        </authorList>
    </citation>
    <scope>NUCLEOTIDE SEQUENCE</scope>
    <source>
        <strain evidence="5">CCM 8711</strain>
    </source>
</reference>
<evidence type="ECO:0000259" key="4">
    <source>
        <dbReference type="SMART" id="SM00534"/>
    </source>
</evidence>
<dbReference type="SUPFAM" id="SSF52540">
    <property type="entry name" value="P-loop containing nucleoside triphosphate hydrolases"/>
    <property type="match status" value="1"/>
</dbReference>
<dbReference type="Pfam" id="PF00488">
    <property type="entry name" value="MutS_V"/>
    <property type="match status" value="1"/>
</dbReference>
<name>A0A917J8R8_9SPHI</name>